<protein>
    <submittedName>
        <fullName evidence="1">Uncharacterized protein</fullName>
    </submittedName>
</protein>
<proteinExistence type="predicted"/>
<accession>A0A0K2VG51</accession>
<feature type="non-terminal residue" evidence="1">
    <location>
        <position position="1"/>
    </location>
</feature>
<organism evidence="1">
    <name type="scientific">Lepeophtheirus salmonis</name>
    <name type="common">Salmon louse</name>
    <name type="synonym">Caligus salmonis</name>
    <dbReference type="NCBI Taxonomy" id="72036"/>
    <lineage>
        <taxon>Eukaryota</taxon>
        <taxon>Metazoa</taxon>
        <taxon>Ecdysozoa</taxon>
        <taxon>Arthropoda</taxon>
        <taxon>Crustacea</taxon>
        <taxon>Multicrustacea</taxon>
        <taxon>Hexanauplia</taxon>
        <taxon>Copepoda</taxon>
        <taxon>Siphonostomatoida</taxon>
        <taxon>Caligidae</taxon>
        <taxon>Lepeophtheirus</taxon>
    </lineage>
</organism>
<dbReference type="EMBL" id="HACA01031821">
    <property type="protein sequence ID" value="CDW49182.1"/>
    <property type="molecule type" value="Transcribed_RNA"/>
</dbReference>
<dbReference type="AlphaFoldDB" id="A0A0K2VG51"/>
<evidence type="ECO:0000313" key="1">
    <source>
        <dbReference type="EMBL" id="CDW49182.1"/>
    </source>
</evidence>
<name>A0A0K2VG51_LEPSM</name>
<sequence>CILQLFSQKLIQQFPSLKPTFSSFNHILQSGSEPDTYLDEEPIVNVGLCLKNESLQVVVRWTFIY</sequence>
<reference evidence="1" key="1">
    <citation type="submission" date="2014-05" db="EMBL/GenBank/DDBJ databases">
        <authorList>
            <person name="Chronopoulou M."/>
        </authorList>
    </citation>
    <scope>NUCLEOTIDE SEQUENCE</scope>
    <source>
        <tissue evidence="1">Whole organism</tissue>
    </source>
</reference>